<dbReference type="EC" id="3.1.1.-" evidence="3"/>
<dbReference type="Gene3D" id="3.40.50.1820">
    <property type="entry name" value="alpha/beta hydrolase"/>
    <property type="match status" value="1"/>
</dbReference>
<evidence type="ECO:0000313" key="5">
    <source>
        <dbReference type="EnsemblMetazoa" id="BGLB007568-PB"/>
    </source>
</evidence>
<gene>
    <name evidence="5" type="primary">106066881</name>
</gene>
<dbReference type="STRING" id="6526.A0A2C9JSZ9"/>
<accession>A0A2C9JSZ9</accession>
<dbReference type="Proteomes" id="UP000076420">
    <property type="component" value="Unassembled WGS sequence"/>
</dbReference>
<evidence type="ECO:0000256" key="3">
    <source>
        <dbReference type="RuleBase" id="RU361235"/>
    </source>
</evidence>
<name>A0A2C9JSZ9_BIOGL</name>
<keyword evidence="3" id="KW-0732">Signal</keyword>
<comment type="similarity">
    <text evidence="1 3">Belongs to the type-B carboxylesterase/lipase family.</text>
</comment>
<dbReference type="InterPro" id="IPR051093">
    <property type="entry name" value="Neuroligin/BSAL"/>
</dbReference>
<dbReference type="EnsemblMetazoa" id="BGLB007568-RB">
    <property type="protein sequence ID" value="BGLB007568-PB"/>
    <property type="gene ID" value="BGLB007568"/>
</dbReference>
<evidence type="ECO:0000256" key="1">
    <source>
        <dbReference type="ARBA" id="ARBA00005964"/>
    </source>
</evidence>
<dbReference type="AlphaFoldDB" id="A0A2C9JSZ9"/>
<dbReference type="GO" id="GO:0016787">
    <property type="term" value="F:hydrolase activity"/>
    <property type="evidence" value="ECO:0007669"/>
    <property type="project" value="UniProtKB-KW"/>
</dbReference>
<protein>
    <recommendedName>
        <fullName evidence="3">Carboxylic ester hydrolase</fullName>
        <ecNumber evidence="3">3.1.1.-</ecNumber>
    </recommendedName>
</protein>
<dbReference type="Pfam" id="PF00135">
    <property type="entry name" value="COesterase"/>
    <property type="match status" value="1"/>
</dbReference>
<evidence type="ECO:0000313" key="6">
    <source>
        <dbReference type="Proteomes" id="UP000076420"/>
    </source>
</evidence>
<dbReference type="OrthoDB" id="408631at2759"/>
<sequence>MDSLKVLLVLTLSLALAAGDFVTVYLSQNQGVKGDTKKLRDGTVISIFKNIPFGASTAGDTRFAEPKEAQPWTGVRDALAFGGRCYQMNESLAPKWQFETEDCLNLNIYTPDVNGTLPVMVFIHGGGFDSGSGSYSLYESSTLAANGVVVVTINYRLGPFGFLSTGDDVMPGNYGLLDQVLALKWVQKYIREFGGDPDEVTIFGESAGAACVSLHVLSPLSKGLFKRAIMESGDALNAWAVERPTTLIKSADYAKAIGARVGCNQTTSQAFLECLRGVSAYSLMVAGENVQEELGVEILATPRVETKFGFLPEYPEDLLAKGAFQKVDTLRGYNSGEYAFVITDDENDGVTREEFVKYFLKITENYAFENSTLEDLKEIIDAEYLRNETDKLALRTSLIRGLTDLLFATAQVLDLDKLLAYDHGNTQHYLYQFNYVVESILNLQSLMPKWMGATHTGELPLVFRDESAFAELLSTQNQKDVGLLTQKLWTNFAKFGNPTENATTMQWAPYTTANREMMIIDVHPSISSYPRPDFVPIYEKILALFRNKTDLASILG</sequence>
<evidence type="ECO:0000259" key="4">
    <source>
        <dbReference type="Pfam" id="PF00135"/>
    </source>
</evidence>
<dbReference type="InterPro" id="IPR029058">
    <property type="entry name" value="AB_hydrolase_fold"/>
</dbReference>
<dbReference type="KEGG" id="bgt:106066881"/>
<keyword evidence="2 3" id="KW-0378">Hydrolase</keyword>
<feature type="domain" description="Carboxylesterase type B" evidence="4">
    <location>
        <begin position="32"/>
        <end position="526"/>
    </location>
</feature>
<proteinExistence type="inferred from homology"/>
<dbReference type="SUPFAM" id="SSF53474">
    <property type="entry name" value="alpha/beta-Hydrolases"/>
    <property type="match status" value="1"/>
</dbReference>
<dbReference type="InterPro" id="IPR002018">
    <property type="entry name" value="CarbesteraseB"/>
</dbReference>
<dbReference type="PANTHER" id="PTHR43903">
    <property type="entry name" value="NEUROLIGIN"/>
    <property type="match status" value="1"/>
</dbReference>
<evidence type="ECO:0000256" key="2">
    <source>
        <dbReference type="ARBA" id="ARBA00022801"/>
    </source>
</evidence>
<dbReference type="VEuPathDB" id="VectorBase:BGLAX_037492"/>
<dbReference type="InterPro" id="IPR019826">
    <property type="entry name" value="Carboxylesterase_B_AS"/>
</dbReference>
<feature type="signal peptide" evidence="3">
    <location>
        <begin position="1"/>
        <end position="19"/>
    </location>
</feature>
<feature type="chain" id="PRO_5014204736" description="Carboxylic ester hydrolase" evidence="3">
    <location>
        <begin position="20"/>
        <end position="556"/>
    </location>
</feature>
<reference evidence="5" key="1">
    <citation type="submission" date="2020-05" db="UniProtKB">
        <authorList>
            <consortium name="EnsemblMetazoa"/>
        </authorList>
    </citation>
    <scope>IDENTIFICATION</scope>
    <source>
        <strain evidence="5">BB02</strain>
    </source>
</reference>
<dbReference type="PROSITE" id="PS00122">
    <property type="entry name" value="CARBOXYLESTERASE_B_1"/>
    <property type="match status" value="1"/>
</dbReference>
<organism evidence="5 6">
    <name type="scientific">Biomphalaria glabrata</name>
    <name type="common">Bloodfluke planorb</name>
    <name type="synonym">Freshwater snail</name>
    <dbReference type="NCBI Taxonomy" id="6526"/>
    <lineage>
        <taxon>Eukaryota</taxon>
        <taxon>Metazoa</taxon>
        <taxon>Spiralia</taxon>
        <taxon>Lophotrochozoa</taxon>
        <taxon>Mollusca</taxon>
        <taxon>Gastropoda</taxon>
        <taxon>Heterobranchia</taxon>
        <taxon>Euthyneura</taxon>
        <taxon>Panpulmonata</taxon>
        <taxon>Hygrophila</taxon>
        <taxon>Lymnaeoidea</taxon>
        <taxon>Planorbidae</taxon>
        <taxon>Biomphalaria</taxon>
    </lineage>
</organism>
<dbReference type="VEuPathDB" id="VectorBase:BGLB007568"/>
<dbReference type="EnsemblMetazoa" id="BGLB007568-RC">
    <property type="protein sequence ID" value="BGLB007568-PC"/>
    <property type="gene ID" value="BGLB007568"/>
</dbReference>